<dbReference type="AlphaFoldDB" id="A0A2D0NG22"/>
<dbReference type="EMBL" id="PDUD01000010">
    <property type="protein sequence ID" value="PHN07441.1"/>
    <property type="molecule type" value="Genomic_DNA"/>
</dbReference>
<accession>A0A2D0NG22</accession>
<dbReference type="Pfam" id="PF03544">
    <property type="entry name" value="TonB_C"/>
    <property type="match status" value="1"/>
</dbReference>
<dbReference type="OrthoDB" id="883427at2"/>
<dbReference type="GO" id="GO:0055085">
    <property type="term" value="P:transmembrane transport"/>
    <property type="evidence" value="ECO:0007669"/>
    <property type="project" value="InterPro"/>
</dbReference>
<dbReference type="InterPro" id="IPR037682">
    <property type="entry name" value="TonB_C"/>
</dbReference>
<dbReference type="Gene3D" id="3.30.1150.10">
    <property type="match status" value="1"/>
</dbReference>
<gene>
    <name evidence="2" type="ORF">CRP01_07385</name>
</gene>
<evidence type="ECO:0000313" key="3">
    <source>
        <dbReference type="Proteomes" id="UP000223913"/>
    </source>
</evidence>
<reference evidence="2 3" key="1">
    <citation type="submission" date="2017-10" db="EMBL/GenBank/DDBJ databases">
        <title>The draft genome sequence of Lewinella nigricans NBRC 102662.</title>
        <authorList>
            <person name="Wang K."/>
        </authorList>
    </citation>
    <scope>NUCLEOTIDE SEQUENCE [LARGE SCALE GENOMIC DNA]</scope>
    <source>
        <strain evidence="2 3">NBRC 102662</strain>
    </source>
</reference>
<dbReference type="SUPFAM" id="SSF74653">
    <property type="entry name" value="TolA/TonB C-terminal domain"/>
    <property type="match status" value="1"/>
</dbReference>
<comment type="caution">
    <text evidence="2">The sequence shown here is derived from an EMBL/GenBank/DDBJ whole genome shotgun (WGS) entry which is preliminary data.</text>
</comment>
<organism evidence="2 3">
    <name type="scientific">Flavilitoribacter nigricans (strain ATCC 23147 / DSM 23189 / NBRC 102662 / NCIMB 1420 / SS-2)</name>
    <name type="common">Lewinella nigricans</name>
    <dbReference type="NCBI Taxonomy" id="1122177"/>
    <lineage>
        <taxon>Bacteria</taxon>
        <taxon>Pseudomonadati</taxon>
        <taxon>Bacteroidota</taxon>
        <taxon>Saprospiria</taxon>
        <taxon>Saprospirales</taxon>
        <taxon>Lewinellaceae</taxon>
        <taxon>Flavilitoribacter</taxon>
    </lineage>
</organism>
<feature type="domain" description="TonB C-terminal" evidence="1">
    <location>
        <begin position="110"/>
        <end position="174"/>
    </location>
</feature>
<evidence type="ECO:0000259" key="1">
    <source>
        <dbReference type="Pfam" id="PF03544"/>
    </source>
</evidence>
<evidence type="ECO:0000313" key="2">
    <source>
        <dbReference type="EMBL" id="PHN07441.1"/>
    </source>
</evidence>
<proteinExistence type="predicted"/>
<protein>
    <recommendedName>
        <fullName evidence="1">TonB C-terminal domain-containing protein</fullName>
    </recommendedName>
</protein>
<dbReference type="RefSeq" id="WP_099149369.1">
    <property type="nucleotide sequence ID" value="NZ_PDUD01000010.1"/>
</dbReference>
<dbReference type="Proteomes" id="UP000223913">
    <property type="component" value="Unassembled WGS sequence"/>
</dbReference>
<sequence>MQKVNILLQIILIAFFGLFWQVDLLPAFQAEIKLPVVIQVEDETAEPLPLMALCNLRYPPIPDEIVNYAPEMPYLASCDYISIKEEKMECSDREIYRIIAENFRPPTANLKAGMEGVVSFVVHGDGDIWAPEVVRSVNPEFDAEMRRVVYLLPRFIPGKKEGRIVPVRLKIPFRVGSIRR</sequence>
<keyword evidence="3" id="KW-1185">Reference proteome</keyword>
<name>A0A2D0NG22_FLAN2</name>